<feature type="transmembrane region" description="Helical" evidence="1">
    <location>
        <begin position="31"/>
        <end position="50"/>
    </location>
</feature>
<dbReference type="Proteomes" id="UP001155241">
    <property type="component" value="Unassembled WGS sequence"/>
</dbReference>
<organism evidence="2 3">
    <name type="scientific">Aeoliella straminimaris</name>
    <dbReference type="NCBI Taxonomy" id="2954799"/>
    <lineage>
        <taxon>Bacteria</taxon>
        <taxon>Pseudomonadati</taxon>
        <taxon>Planctomycetota</taxon>
        <taxon>Planctomycetia</taxon>
        <taxon>Pirellulales</taxon>
        <taxon>Lacipirellulaceae</taxon>
        <taxon>Aeoliella</taxon>
    </lineage>
</organism>
<sequence>MDNFYNKISEWFEAFMGGTWNWFNTLSREEWVVVLAVVAACGFLCMRGYGSRSNF</sequence>
<keyword evidence="3" id="KW-1185">Reference proteome</keyword>
<proteinExistence type="predicted"/>
<gene>
    <name evidence="2" type="ORF">NG895_05770</name>
</gene>
<dbReference type="AlphaFoldDB" id="A0A9X2JGD6"/>
<keyword evidence="1" id="KW-0812">Transmembrane</keyword>
<evidence type="ECO:0000256" key="1">
    <source>
        <dbReference type="SAM" id="Phobius"/>
    </source>
</evidence>
<reference evidence="2" key="1">
    <citation type="submission" date="2022-06" db="EMBL/GenBank/DDBJ databases">
        <title>Aeoliella straminimaris, a novel planctomycete from sediments.</title>
        <authorList>
            <person name="Vitorino I.R."/>
            <person name="Lage O.M."/>
        </authorList>
    </citation>
    <scope>NUCLEOTIDE SEQUENCE</scope>
    <source>
        <strain evidence="2">ICT_H6.2</strain>
    </source>
</reference>
<protein>
    <submittedName>
        <fullName evidence="2">Uncharacterized protein</fullName>
    </submittedName>
</protein>
<comment type="caution">
    <text evidence="2">The sequence shown here is derived from an EMBL/GenBank/DDBJ whole genome shotgun (WGS) entry which is preliminary data.</text>
</comment>
<accession>A0A9X2JGD6</accession>
<dbReference type="EMBL" id="JAMXLR010000024">
    <property type="protein sequence ID" value="MCO6043408.1"/>
    <property type="molecule type" value="Genomic_DNA"/>
</dbReference>
<evidence type="ECO:0000313" key="2">
    <source>
        <dbReference type="EMBL" id="MCO6043408.1"/>
    </source>
</evidence>
<name>A0A9X2JGD6_9BACT</name>
<keyword evidence="1" id="KW-1133">Transmembrane helix</keyword>
<keyword evidence="1" id="KW-0472">Membrane</keyword>
<dbReference type="RefSeq" id="WP_252851515.1">
    <property type="nucleotide sequence ID" value="NZ_JAMXLR010000024.1"/>
</dbReference>
<evidence type="ECO:0000313" key="3">
    <source>
        <dbReference type="Proteomes" id="UP001155241"/>
    </source>
</evidence>